<evidence type="ECO:0000313" key="4">
    <source>
        <dbReference type="EMBL" id="MPM48011.1"/>
    </source>
</evidence>
<dbReference type="EMBL" id="VSSQ01011915">
    <property type="protein sequence ID" value="MPM48011.1"/>
    <property type="molecule type" value="Genomic_DNA"/>
</dbReference>
<dbReference type="AlphaFoldDB" id="A0A645A6U8"/>
<dbReference type="GO" id="GO:0000455">
    <property type="term" value="P:enzyme-directed rRNA pseudouridine synthesis"/>
    <property type="evidence" value="ECO:0007669"/>
    <property type="project" value="TreeGrafter"/>
</dbReference>
<comment type="similarity">
    <text evidence="1">Belongs to the pseudouridine synthase RluA family.</text>
</comment>
<organism evidence="4">
    <name type="scientific">bioreactor metagenome</name>
    <dbReference type="NCBI Taxonomy" id="1076179"/>
    <lineage>
        <taxon>unclassified sequences</taxon>
        <taxon>metagenomes</taxon>
        <taxon>ecological metagenomes</taxon>
    </lineage>
</organism>
<evidence type="ECO:0000256" key="1">
    <source>
        <dbReference type="ARBA" id="ARBA00010876"/>
    </source>
</evidence>
<dbReference type="Gene3D" id="3.30.2350.10">
    <property type="entry name" value="Pseudouridine synthase"/>
    <property type="match status" value="1"/>
</dbReference>
<dbReference type="PANTHER" id="PTHR21600">
    <property type="entry name" value="MITOCHONDRIAL RNA PSEUDOURIDINE SYNTHASE"/>
    <property type="match status" value="1"/>
</dbReference>
<evidence type="ECO:0000259" key="3">
    <source>
        <dbReference type="Pfam" id="PF00849"/>
    </source>
</evidence>
<dbReference type="PROSITE" id="PS01129">
    <property type="entry name" value="PSI_RLU"/>
    <property type="match status" value="1"/>
</dbReference>
<dbReference type="GO" id="GO:0160140">
    <property type="term" value="F:23S rRNA pseudouridine(1911/1915/1917) synthase activity"/>
    <property type="evidence" value="ECO:0007669"/>
    <property type="project" value="UniProtKB-EC"/>
</dbReference>
<dbReference type="GO" id="GO:0003723">
    <property type="term" value="F:RNA binding"/>
    <property type="evidence" value="ECO:0007669"/>
    <property type="project" value="InterPro"/>
</dbReference>
<dbReference type="InterPro" id="IPR006224">
    <property type="entry name" value="PsdUridine_synth_RluA-like_CS"/>
</dbReference>
<dbReference type="CDD" id="cd02869">
    <property type="entry name" value="PseudoU_synth_RluA_like"/>
    <property type="match status" value="1"/>
</dbReference>
<dbReference type="EC" id="5.4.99.23" evidence="4"/>
<dbReference type="InterPro" id="IPR020103">
    <property type="entry name" value="PsdUridine_synth_cat_dom_sf"/>
</dbReference>
<dbReference type="InterPro" id="IPR006225">
    <property type="entry name" value="PsdUridine_synth_RluC/D"/>
</dbReference>
<keyword evidence="2 4" id="KW-0413">Isomerase</keyword>
<dbReference type="SUPFAM" id="SSF55120">
    <property type="entry name" value="Pseudouridine synthase"/>
    <property type="match status" value="1"/>
</dbReference>
<dbReference type="Pfam" id="PF00849">
    <property type="entry name" value="PseudoU_synth_2"/>
    <property type="match status" value="1"/>
</dbReference>
<protein>
    <submittedName>
        <fullName evidence="4">Ribosomal large subunit pseudouridine synthase D</fullName>
        <ecNumber evidence="4">5.4.99.23</ecNumber>
    </submittedName>
</protein>
<dbReference type="InterPro" id="IPR050188">
    <property type="entry name" value="RluA_PseudoU_synthase"/>
</dbReference>
<name>A0A645A6U8_9ZZZZ</name>
<accession>A0A645A6U8</accession>
<proteinExistence type="inferred from homology"/>
<gene>
    <name evidence="4" type="primary">rluD_33</name>
    <name evidence="4" type="ORF">SDC9_94732</name>
</gene>
<reference evidence="4" key="1">
    <citation type="submission" date="2019-08" db="EMBL/GenBank/DDBJ databases">
        <authorList>
            <person name="Kucharzyk K."/>
            <person name="Murdoch R.W."/>
            <person name="Higgins S."/>
            <person name="Loffler F."/>
        </authorList>
    </citation>
    <scope>NUCLEOTIDE SEQUENCE</scope>
</reference>
<dbReference type="PANTHER" id="PTHR21600:SF44">
    <property type="entry name" value="RIBOSOMAL LARGE SUBUNIT PSEUDOURIDINE SYNTHASE D"/>
    <property type="match status" value="1"/>
</dbReference>
<comment type="caution">
    <text evidence="4">The sequence shown here is derived from an EMBL/GenBank/DDBJ whole genome shotgun (WGS) entry which is preliminary data.</text>
</comment>
<dbReference type="InterPro" id="IPR006145">
    <property type="entry name" value="PsdUridine_synth_RsuA/RluA"/>
</dbReference>
<sequence length="326" mass="36350">MGVKEGHIELVVTGLKGEKKRLDAYVGQAVTEISRSTLSDEKTVLYLNGKITKKSKQVGDGDLIKVIYSETFFDGLKPEKIDLDVLHEDADMLVINKEQGMVVHPGAGNSEGTVVNALLYRYGERFAEELNAGEDEEEAESEGEGVRPGIVHRLDKDTSGVLVIARSRFAHRHLSEQFKERTTKKIYIALAKGKFSEQSGMIVANLKRDSSDRKRFTTCSSAEGRTAKTEYQVLRQYKTCALLRITLHTGRTHQIRVHMKSVGHPLVGDPIYGRDDGQTLMLHALQLEVESPSTGERIRCTAPLPERFSAYLATIPRLSSAHARFR</sequence>
<feature type="domain" description="Pseudouridine synthase RsuA/RluA-like" evidence="3">
    <location>
        <begin position="91"/>
        <end position="260"/>
    </location>
</feature>
<dbReference type="NCBIfam" id="TIGR00005">
    <property type="entry name" value="rluA_subfam"/>
    <property type="match status" value="1"/>
</dbReference>
<evidence type="ECO:0000256" key="2">
    <source>
        <dbReference type="ARBA" id="ARBA00023235"/>
    </source>
</evidence>